<accession>A0A378NS82</accession>
<sequence>MNIEKLVLSTAKGIMTVGEYGFKGAKVVCSTGHTVANGLRTTADAIDVVSSIGENKCQEGADWCQAAKEAYKKKIIMIVQQEAAQLAAQGISLTDEEMKKLFDTTVQKVQSSSTATKPVIKKMQLA</sequence>
<gene>
    <name evidence="1" type="ORF">NCTC10571_01406</name>
</gene>
<organism evidence="1 2">
    <name type="scientific">Megamonas hypermegale</name>
    <dbReference type="NCBI Taxonomy" id="158847"/>
    <lineage>
        <taxon>Bacteria</taxon>
        <taxon>Bacillati</taxon>
        <taxon>Bacillota</taxon>
        <taxon>Negativicutes</taxon>
        <taxon>Selenomonadales</taxon>
        <taxon>Selenomonadaceae</taxon>
        <taxon>Megamonas</taxon>
    </lineage>
</organism>
<reference evidence="1 2" key="1">
    <citation type="submission" date="2018-06" db="EMBL/GenBank/DDBJ databases">
        <authorList>
            <consortium name="Pathogen Informatics"/>
            <person name="Doyle S."/>
        </authorList>
    </citation>
    <scope>NUCLEOTIDE SEQUENCE [LARGE SCALE GENOMIC DNA]</scope>
    <source>
        <strain evidence="1 2">NCTC10571</strain>
    </source>
</reference>
<evidence type="ECO:0000313" key="1">
    <source>
        <dbReference type="EMBL" id="STY71250.1"/>
    </source>
</evidence>
<dbReference type="RefSeq" id="WP_115151613.1">
    <property type="nucleotide sequence ID" value="NZ_UGPP01000001.1"/>
</dbReference>
<name>A0A378NS82_9FIRM</name>
<dbReference type="AlphaFoldDB" id="A0A378NS82"/>
<dbReference type="Proteomes" id="UP000255234">
    <property type="component" value="Unassembled WGS sequence"/>
</dbReference>
<protein>
    <submittedName>
        <fullName evidence="1">Uncharacterized protein</fullName>
    </submittedName>
</protein>
<dbReference type="EMBL" id="UGPP01000001">
    <property type="protein sequence ID" value="STY71250.1"/>
    <property type="molecule type" value="Genomic_DNA"/>
</dbReference>
<proteinExistence type="predicted"/>
<evidence type="ECO:0000313" key="2">
    <source>
        <dbReference type="Proteomes" id="UP000255234"/>
    </source>
</evidence>